<accession>A1B485</accession>
<dbReference type="EMBL" id="CP000489">
    <property type="protein sequence ID" value="ABL70329.1"/>
    <property type="molecule type" value="Genomic_DNA"/>
</dbReference>
<dbReference type="SMR" id="A1B485"/>
<dbReference type="KEGG" id="pde:Pden_2237"/>
<protein>
    <submittedName>
        <fullName evidence="2">Carboxymuconolactone decarboxylase</fullName>
    </submittedName>
</protein>
<reference evidence="3" key="1">
    <citation type="submission" date="2006-12" db="EMBL/GenBank/DDBJ databases">
        <title>Complete sequence of chromosome 1 of Paracoccus denitrificans PD1222.</title>
        <authorList>
            <person name="Copeland A."/>
            <person name="Lucas S."/>
            <person name="Lapidus A."/>
            <person name="Barry K."/>
            <person name="Detter J.C."/>
            <person name="Glavina del Rio T."/>
            <person name="Hammon N."/>
            <person name="Israni S."/>
            <person name="Dalin E."/>
            <person name="Tice H."/>
            <person name="Pitluck S."/>
            <person name="Munk A.C."/>
            <person name="Brettin T."/>
            <person name="Bruce D."/>
            <person name="Han C."/>
            <person name="Tapia R."/>
            <person name="Gilna P."/>
            <person name="Schmutz J."/>
            <person name="Larimer F."/>
            <person name="Land M."/>
            <person name="Hauser L."/>
            <person name="Kyrpides N."/>
            <person name="Lykidis A."/>
            <person name="Spiro S."/>
            <person name="Richardson D.J."/>
            <person name="Moir J.W.B."/>
            <person name="Ferguson S.J."/>
            <person name="van Spanning R.J.M."/>
            <person name="Richardson P."/>
        </authorList>
    </citation>
    <scope>NUCLEOTIDE SEQUENCE [LARGE SCALE GENOMIC DNA]</scope>
    <source>
        <strain evidence="3">Pd 1222</strain>
    </source>
</reference>
<dbReference type="Pfam" id="PF02627">
    <property type="entry name" value="CMD"/>
    <property type="match status" value="1"/>
</dbReference>
<gene>
    <name evidence="2" type="ordered locus">Pden_2237</name>
</gene>
<dbReference type="OrthoDB" id="9801400at2"/>
<dbReference type="GO" id="GO:0051920">
    <property type="term" value="F:peroxiredoxin activity"/>
    <property type="evidence" value="ECO:0007669"/>
    <property type="project" value="InterPro"/>
</dbReference>
<dbReference type="PANTHER" id="PTHR33570">
    <property type="entry name" value="4-CARBOXYMUCONOLACTONE DECARBOXYLASE FAMILY PROTEIN"/>
    <property type="match status" value="1"/>
</dbReference>
<dbReference type="Proteomes" id="UP000000361">
    <property type="component" value="Chromosome 1"/>
</dbReference>
<dbReference type="eggNOG" id="COG0599">
    <property type="taxonomic scope" value="Bacteria"/>
</dbReference>
<evidence type="ECO:0000313" key="2">
    <source>
        <dbReference type="EMBL" id="ABL70329.1"/>
    </source>
</evidence>
<proteinExistence type="predicted"/>
<dbReference type="EnsemblBacteria" id="ABL70329">
    <property type="protein sequence ID" value="ABL70329"/>
    <property type="gene ID" value="Pden_2237"/>
</dbReference>
<evidence type="ECO:0000313" key="3">
    <source>
        <dbReference type="Proteomes" id="UP000000361"/>
    </source>
</evidence>
<dbReference type="Gene3D" id="1.20.1290.10">
    <property type="entry name" value="AhpD-like"/>
    <property type="match status" value="1"/>
</dbReference>
<organism evidence="2 3">
    <name type="scientific">Paracoccus denitrificans (strain Pd 1222)</name>
    <dbReference type="NCBI Taxonomy" id="318586"/>
    <lineage>
        <taxon>Bacteria</taxon>
        <taxon>Pseudomonadati</taxon>
        <taxon>Pseudomonadota</taxon>
        <taxon>Alphaproteobacteria</taxon>
        <taxon>Rhodobacterales</taxon>
        <taxon>Paracoccaceae</taxon>
        <taxon>Paracoccus</taxon>
    </lineage>
</organism>
<dbReference type="HOGENOM" id="CLU_070025_2_3_5"/>
<feature type="domain" description="Carboxymuconolactone decarboxylase-like" evidence="1">
    <location>
        <begin position="37"/>
        <end position="120"/>
    </location>
</feature>
<dbReference type="InterPro" id="IPR029032">
    <property type="entry name" value="AhpD-like"/>
</dbReference>
<evidence type="ECO:0000259" key="1">
    <source>
        <dbReference type="Pfam" id="PF02627"/>
    </source>
</evidence>
<dbReference type="GeneID" id="93450635"/>
<dbReference type="RefSeq" id="WP_011748523.1">
    <property type="nucleotide sequence ID" value="NC_008686.1"/>
</dbReference>
<name>A1B485_PARDP</name>
<dbReference type="AlphaFoldDB" id="A1B485"/>
<dbReference type="PANTHER" id="PTHR33570:SF10">
    <property type="entry name" value="GAMMA-CARBOXYMUCONOLACTONE DECARBOXYLASE"/>
    <property type="match status" value="1"/>
</dbReference>
<dbReference type="STRING" id="318586.Pden_2237"/>
<sequence length="130" mass="13765">MTADAAYQRGRALAEHLNPGMEVALRDRYGRWLPDAVAETVVGHGMGEVYAREGLDLKTRLLVTVGALAAMGGQTRPQLKVNVASALRAGASAREICEAIFQMHLYGGMPAAINALNAAIEVFEAEGTSP</sequence>
<dbReference type="InterPro" id="IPR052512">
    <property type="entry name" value="4CMD/NDH-1_regulator"/>
</dbReference>
<dbReference type="SUPFAM" id="SSF69118">
    <property type="entry name" value="AhpD-like"/>
    <property type="match status" value="1"/>
</dbReference>
<dbReference type="InterPro" id="IPR003779">
    <property type="entry name" value="CMD-like"/>
</dbReference>
<keyword evidence="3" id="KW-1185">Reference proteome</keyword>